<dbReference type="Proteomes" id="UP000536640">
    <property type="component" value="Unassembled WGS sequence"/>
</dbReference>
<evidence type="ECO:0000313" key="1">
    <source>
        <dbReference type="EMBL" id="MBB5188300.1"/>
    </source>
</evidence>
<proteinExistence type="predicted"/>
<accession>A0A840R7E4</accession>
<comment type="caution">
    <text evidence="1">The sequence shown here is derived from an EMBL/GenBank/DDBJ whole genome shotgun (WGS) entry which is preliminary data.</text>
</comment>
<reference evidence="1 2" key="1">
    <citation type="submission" date="2020-08" db="EMBL/GenBank/DDBJ databases">
        <title>Genomic Encyclopedia of Type Strains, Phase IV (KMG-IV): sequencing the most valuable type-strain genomes for metagenomic binning, comparative biology and taxonomic classification.</title>
        <authorList>
            <person name="Goeker M."/>
        </authorList>
    </citation>
    <scope>NUCLEOTIDE SEQUENCE [LARGE SCALE GENOMIC DNA]</scope>
    <source>
        <strain evidence="1 2">DSM 25701</strain>
    </source>
</reference>
<evidence type="ECO:0000313" key="2">
    <source>
        <dbReference type="Proteomes" id="UP000536640"/>
    </source>
</evidence>
<protein>
    <submittedName>
        <fullName evidence="1">Uncharacterized protein</fullName>
    </submittedName>
</protein>
<keyword evidence="2" id="KW-1185">Reference proteome</keyword>
<dbReference type="AlphaFoldDB" id="A0A840R7E4"/>
<organism evidence="1 2">
    <name type="scientific">Zhongshania antarctica</name>
    <dbReference type="NCBI Taxonomy" id="641702"/>
    <lineage>
        <taxon>Bacteria</taxon>
        <taxon>Pseudomonadati</taxon>
        <taxon>Pseudomonadota</taxon>
        <taxon>Gammaproteobacteria</taxon>
        <taxon>Cellvibrionales</taxon>
        <taxon>Spongiibacteraceae</taxon>
        <taxon>Zhongshania</taxon>
    </lineage>
</organism>
<sequence length="135" mass="15314">MLSCTASYTHKYRNALLSLLSKNFTAQPSFPFYATYTAPTHTQHRITYRPSAQNNLRVELNHFVTLVFCVSEKITDKLRTLCAHATPFHLMNSPHQLLAKLATFCTKISAFPHPHSYPTKTFISGLISRISTLDI</sequence>
<name>A0A840R7E4_9GAMM</name>
<gene>
    <name evidence="1" type="ORF">HNQ57_002579</name>
</gene>
<dbReference type="EMBL" id="JACHHW010000006">
    <property type="protein sequence ID" value="MBB5188300.1"/>
    <property type="molecule type" value="Genomic_DNA"/>
</dbReference>